<dbReference type="PIRSF" id="PIRSF016578">
    <property type="entry name" value="HsaA"/>
    <property type="match status" value="1"/>
</dbReference>
<proteinExistence type="inferred from homology"/>
<keyword evidence="3" id="KW-0285">Flavoprotein</keyword>
<dbReference type="InterPro" id="IPR046373">
    <property type="entry name" value="Acyl-CoA_Oxase/DH_mid-dom_sf"/>
</dbReference>
<dbReference type="InterPro" id="IPR009100">
    <property type="entry name" value="AcylCoA_DH/oxidase_NM_dom_sf"/>
</dbReference>
<dbReference type="EMBL" id="SLWS01000003">
    <property type="protein sequence ID" value="TCO60701.1"/>
    <property type="molecule type" value="Genomic_DNA"/>
</dbReference>
<gene>
    <name evidence="7" type="ORF">EV192_103276</name>
</gene>
<dbReference type="SUPFAM" id="SSF56645">
    <property type="entry name" value="Acyl-CoA dehydrogenase NM domain-like"/>
    <property type="match status" value="1"/>
</dbReference>
<keyword evidence="8" id="KW-1185">Reference proteome</keyword>
<sequence length="383" mass="41228">MTAVLPGIADVLDTTARYAERSDAEAMFPTEALDSLRASGLLGLCVPVEYGGRGGSLGDVVDVTMRLSRVDMSVGMIFAMHCQQVVTLVRYASPKLRDELLPALGRGDLYLASVTTERGKGGHLLTSESPVVAGGGQLRIDRDAPIVTGGTHADGFLITTLAPDATAPTQVSLVYATRDQLDLTVTGGWQPMGMRATYSVPMRLTGSVPSDQVIGEPGGFRSIVAELFGPMAHLGWSAAWLGTAAGALSRVLRLMRTPEGRRQFDMKSELLLTRLAKIRARLDTVHALLRHTLYTVNDTADMSAPPVQLLINTLKIQAAEQCFAAVNDLVELVGLRHGYLRTSPLYLERALRDLRSASLNYANDRLYLVNGSLAALDQEVRLG</sequence>
<accession>A0A4R2JL11</accession>
<dbReference type="PANTHER" id="PTHR43884:SF12">
    <property type="entry name" value="ISOVALERYL-COA DEHYDROGENASE, MITOCHONDRIAL-RELATED"/>
    <property type="match status" value="1"/>
</dbReference>
<organism evidence="7 8">
    <name type="scientific">Actinocrispum wychmicini</name>
    <dbReference type="NCBI Taxonomy" id="1213861"/>
    <lineage>
        <taxon>Bacteria</taxon>
        <taxon>Bacillati</taxon>
        <taxon>Actinomycetota</taxon>
        <taxon>Actinomycetes</taxon>
        <taxon>Pseudonocardiales</taxon>
        <taxon>Pseudonocardiaceae</taxon>
        <taxon>Actinocrispum</taxon>
    </lineage>
</organism>
<evidence type="ECO:0000313" key="7">
    <source>
        <dbReference type="EMBL" id="TCO60701.1"/>
    </source>
</evidence>
<keyword evidence="4" id="KW-0274">FAD</keyword>
<evidence type="ECO:0000259" key="5">
    <source>
        <dbReference type="Pfam" id="PF00441"/>
    </source>
</evidence>
<dbReference type="AlphaFoldDB" id="A0A4R2JL11"/>
<dbReference type="InterPro" id="IPR036250">
    <property type="entry name" value="AcylCo_DH-like_C"/>
</dbReference>
<dbReference type="GO" id="GO:0003995">
    <property type="term" value="F:acyl-CoA dehydrogenase activity"/>
    <property type="evidence" value="ECO:0007669"/>
    <property type="project" value="TreeGrafter"/>
</dbReference>
<feature type="domain" description="Acyl-CoA dehydrogenase/oxidase C-terminal" evidence="5">
    <location>
        <begin position="236"/>
        <end position="357"/>
    </location>
</feature>
<dbReference type="Pfam" id="PF02771">
    <property type="entry name" value="Acyl-CoA_dh_N"/>
    <property type="match status" value="1"/>
</dbReference>
<name>A0A4R2JL11_9PSEU</name>
<evidence type="ECO:0000256" key="3">
    <source>
        <dbReference type="ARBA" id="ARBA00022630"/>
    </source>
</evidence>
<dbReference type="OrthoDB" id="2986495at2"/>
<evidence type="ECO:0000259" key="6">
    <source>
        <dbReference type="Pfam" id="PF02771"/>
    </source>
</evidence>
<dbReference type="GO" id="GO:0050660">
    <property type="term" value="F:flavin adenine dinucleotide binding"/>
    <property type="evidence" value="ECO:0007669"/>
    <property type="project" value="InterPro"/>
</dbReference>
<evidence type="ECO:0000256" key="4">
    <source>
        <dbReference type="ARBA" id="ARBA00022827"/>
    </source>
</evidence>
<comment type="caution">
    <text evidence="7">The sequence shown here is derived from an EMBL/GenBank/DDBJ whole genome shotgun (WGS) entry which is preliminary data.</text>
</comment>
<comment type="cofactor">
    <cofactor evidence="1">
        <name>FAD</name>
        <dbReference type="ChEBI" id="CHEBI:57692"/>
    </cofactor>
</comment>
<dbReference type="InterPro" id="IPR013786">
    <property type="entry name" value="AcylCoA_DH/ox_N"/>
</dbReference>
<dbReference type="Proteomes" id="UP000295680">
    <property type="component" value="Unassembled WGS sequence"/>
</dbReference>
<dbReference type="PANTHER" id="PTHR43884">
    <property type="entry name" value="ACYL-COA DEHYDROGENASE"/>
    <property type="match status" value="1"/>
</dbReference>
<dbReference type="InterPro" id="IPR009075">
    <property type="entry name" value="AcylCo_DH/oxidase_C"/>
</dbReference>
<dbReference type="SUPFAM" id="SSF47203">
    <property type="entry name" value="Acyl-CoA dehydrogenase C-terminal domain-like"/>
    <property type="match status" value="1"/>
</dbReference>
<comment type="similarity">
    <text evidence="2">Belongs to the acyl-CoA dehydrogenase family.</text>
</comment>
<dbReference type="Gene3D" id="2.40.110.10">
    <property type="entry name" value="Butyryl-CoA Dehydrogenase, subunit A, domain 2"/>
    <property type="match status" value="1"/>
</dbReference>
<dbReference type="Gene3D" id="1.20.140.10">
    <property type="entry name" value="Butyryl-CoA Dehydrogenase, subunit A, domain 3"/>
    <property type="match status" value="1"/>
</dbReference>
<evidence type="ECO:0000256" key="2">
    <source>
        <dbReference type="ARBA" id="ARBA00009347"/>
    </source>
</evidence>
<dbReference type="Pfam" id="PF00441">
    <property type="entry name" value="Acyl-CoA_dh_1"/>
    <property type="match status" value="1"/>
</dbReference>
<evidence type="ECO:0000256" key="1">
    <source>
        <dbReference type="ARBA" id="ARBA00001974"/>
    </source>
</evidence>
<reference evidence="7 8" key="1">
    <citation type="submission" date="2019-03" db="EMBL/GenBank/DDBJ databases">
        <title>Genomic Encyclopedia of Type Strains, Phase IV (KMG-IV): sequencing the most valuable type-strain genomes for metagenomic binning, comparative biology and taxonomic classification.</title>
        <authorList>
            <person name="Goeker M."/>
        </authorList>
    </citation>
    <scope>NUCLEOTIDE SEQUENCE [LARGE SCALE GENOMIC DNA]</scope>
    <source>
        <strain evidence="7 8">DSM 45934</strain>
    </source>
</reference>
<evidence type="ECO:0000313" key="8">
    <source>
        <dbReference type="Proteomes" id="UP000295680"/>
    </source>
</evidence>
<feature type="domain" description="Acyl-CoA dehydrogenase/oxidase N-terminal" evidence="6">
    <location>
        <begin position="16"/>
        <end position="108"/>
    </location>
</feature>
<dbReference type="InterPro" id="IPR037069">
    <property type="entry name" value="AcylCoA_DH/ox_N_sf"/>
</dbReference>
<dbReference type="RefSeq" id="WP_132115879.1">
    <property type="nucleotide sequence ID" value="NZ_SLWS01000003.1"/>
</dbReference>
<protein>
    <submittedName>
        <fullName evidence="7">Acyl-CoA dehydrogenase</fullName>
    </submittedName>
</protein>
<dbReference type="Gene3D" id="1.10.540.10">
    <property type="entry name" value="Acyl-CoA dehydrogenase/oxidase, N-terminal domain"/>
    <property type="match status" value="1"/>
</dbReference>